<sequence>MEDLKARKSALAESLFDHEGAPTGVLTPADLDALPEG</sequence>
<protein>
    <submittedName>
        <fullName evidence="2">Uncharacterized protein</fullName>
    </submittedName>
</protein>
<gene>
    <name evidence="2" type="ORF">MPEAHAMD_5201</name>
</gene>
<reference evidence="2" key="2">
    <citation type="submission" date="2021-08" db="EMBL/GenBank/DDBJ databases">
        <authorList>
            <person name="Tani A."/>
            <person name="Ola A."/>
            <person name="Ogura Y."/>
            <person name="Katsura K."/>
            <person name="Hayashi T."/>
        </authorList>
    </citation>
    <scope>NUCLEOTIDE SEQUENCE</scope>
    <source>
        <strain evidence="2">JCM 32048</strain>
    </source>
</reference>
<evidence type="ECO:0000313" key="3">
    <source>
        <dbReference type="Proteomes" id="UP001055286"/>
    </source>
</evidence>
<name>A0AA37HFN7_9HYPH</name>
<organism evidence="2 3">
    <name type="scientific">Methylobacterium frigidaeris</name>
    <dbReference type="NCBI Taxonomy" id="2038277"/>
    <lineage>
        <taxon>Bacteria</taxon>
        <taxon>Pseudomonadati</taxon>
        <taxon>Pseudomonadota</taxon>
        <taxon>Alphaproteobacteria</taxon>
        <taxon>Hyphomicrobiales</taxon>
        <taxon>Methylobacteriaceae</taxon>
        <taxon>Methylobacterium</taxon>
    </lineage>
</organism>
<proteinExistence type="predicted"/>
<dbReference type="Proteomes" id="UP001055286">
    <property type="component" value="Unassembled WGS sequence"/>
</dbReference>
<evidence type="ECO:0000313" key="2">
    <source>
        <dbReference type="EMBL" id="GJD65015.1"/>
    </source>
</evidence>
<evidence type="ECO:0000256" key="1">
    <source>
        <dbReference type="SAM" id="MobiDB-lite"/>
    </source>
</evidence>
<reference evidence="2" key="1">
    <citation type="journal article" date="2016" name="Front. Microbiol.">
        <title>Genome Sequence of the Piezophilic, Mesophilic Sulfate-Reducing Bacterium Desulfovibrio indicus J2T.</title>
        <authorList>
            <person name="Cao J."/>
            <person name="Maignien L."/>
            <person name="Shao Z."/>
            <person name="Alain K."/>
            <person name="Jebbar M."/>
        </authorList>
    </citation>
    <scope>NUCLEOTIDE SEQUENCE</scope>
    <source>
        <strain evidence="2">JCM 32048</strain>
    </source>
</reference>
<dbReference type="EMBL" id="BPQJ01000033">
    <property type="protein sequence ID" value="GJD65015.1"/>
    <property type="molecule type" value="Genomic_DNA"/>
</dbReference>
<comment type="caution">
    <text evidence="2">The sequence shown here is derived from an EMBL/GenBank/DDBJ whole genome shotgun (WGS) entry which is preliminary data.</text>
</comment>
<feature type="region of interest" description="Disordered" evidence="1">
    <location>
        <begin position="1"/>
        <end position="37"/>
    </location>
</feature>
<dbReference type="AlphaFoldDB" id="A0AA37HFN7"/>
<accession>A0AA37HFN7</accession>
<keyword evidence="3" id="KW-1185">Reference proteome</keyword>